<dbReference type="Gene3D" id="2.60.130.10">
    <property type="entry name" value="Aromatic compound dioxygenase"/>
    <property type="match status" value="1"/>
</dbReference>
<dbReference type="EMBL" id="JACHGT010000002">
    <property type="protein sequence ID" value="MBB6033055.1"/>
    <property type="molecule type" value="Genomic_DNA"/>
</dbReference>
<feature type="signal peptide" evidence="2">
    <location>
        <begin position="1"/>
        <end position="24"/>
    </location>
</feature>
<keyword evidence="4" id="KW-1185">Reference proteome</keyword>
<proteinExistence type="predicted"/>
<dbReference type="InterPro" id="IPR006311">
    <property type="entry name" value="TAT_signal"/>
</dbReference>
<dbReference type="GO" id="GO:0008199">
    <property type="term" value="F:ferric iron binding"/>
    <property type="evidence" value="ECO:0007669"/>
    <property type="project" value="InterPro"/>
</dbReference>
<sequence length="295" mass="29412">MSIKRRTVLAAGGGVLGAAGLALAGCKASGDGSAAAPSASSPAADGTCVLTSELTEGPYYLDGSKIRADITEGKGGVPLILRVTVLDATGCAMVADAAAVEIWHCDAWGYYSGFTGNSPGGEVPAEDGVGDDKTYLRGIQITGDTGEVVFTTIMPGWYSGRATHIHTKVHLGGTVDGDQYEGGTTIHTGQFFFADDVVASLDEVDPYSRHTGSHVWLDDDMVYQGKGVQDGLLTITANSASPAEGYTATITVGIDPEAKSTGGGAPGGGTPPDGGAPPGGGTPPSGAPGGGQPPA</sequence>
<feature type="region of interest" description="Disordered" evidence="1">
    <location>
        <begin position="255"/>
        <end position="295"/>
    </location>
</feature>
<comment type="caution">
    <text evidence="3">The sequence shown here is derived from an EMBL/GenBank/DDBJ whole genome shotgun (WGS) entry which is preliminary data.</text>
</comment>
<dbReference type="GO" id="GO:0016702">
    <property type="term" value="F:oxidoreductase activity, acting on single donors with incorporation of molecular oxygen, incorporation of two atoms of oxygen"/>
    <property type="evidence" value="ECO:0007669"/>
    <property type="project" value="InterPro"/>
</dbReference>
<dbReference type="SUPFAM" id="SSF49482">
    <property type="entry name" value="Aromatic compound dioxygenase"/>
    <property type="match status" value="1"/>
</dbReference>
<dbReference type="AlphaFoldDB" id="A0A841FCC9"/>
<name>A0A841FCC9_9ACTN</name>
<keyword evidence="3" id="KW-0560">Oxidoreductase</keyword>
<evidence type="ECO:0000256" key="1">
    <source>
        <dbReference type="SAM" id="MobiDB-lite"/>
    </source>
</evidence>
<feature type="compositionally biased region" description="Gly residues" evidence="1">
    <location>
        <begin position="261"/>
        <end position="295"/>
    </location>
</feature>
<organism evidence="3 4">
    <name type="scientific">Phytomonospora endophytica</name>
    <dbReference type="NCBI Taxonomy" id="714109"/>
    <lineage>
        <taxon>Bacteria</taxon>
        <taxon>Bacillati</taxon>
        <taxon>Actinomycetota</taxon>
        <taxon>Actinomycetes</taxon>
        <taxon>Micromonosporales</taxon>
        <taxon>Micromonosporaceae</taxon>
        <taxon>Phytomonospora</taxon>
    </lineage>
</organism>
<dbReference type="PROSITE" id="PS51257">
    <property type="entry name" value="PROKAR_LIPOPROTEIN"/>
    <property type="match status" value="1"/>
</dbReference>
<evidence type="ECO:0000313" key="4">
    <source>
        <dbReference type="Proteomes" id="UP000548476"/>
    </source>
</evidence>
<gene>
    <name evidence="3" type="ORF">HNR73_000902</name>
</gene>
<keyword evidence="3" id="KW-0223">Dioxygenase</keyword>
<dbReference type="PANTHER" id="PTHR34315">
    <property type="match status" value="1"/>
</dbReference>
<keyword evidence="2" id="KW-0732">Signal</keyword>
<dbReference type="RefSeq" id="WP_184785971.1">
    <property type="nucleotide sequence ID" value="NZ_BONT01000022.1"/>
</dbReference>
<dbReference type="Proteomes" id="UP000548476">
    <property type="component" value="Unassembled WGS sequence"/>
</dbReference>
<feature type="chain" id="PRO_5032540425" evidence="2">
    <location>
        <begin position="25"/>
        <end position="295"/>
    </location>
</feature>
<dbReference type="InterPro" id="IPR015889">
    <property type="entry name" value="Intradiol_dOase_core"/>
</dbReference>
<evidence type="ECO:0000313" key="3">
    <source>
        <dbReference type="EMBL" id="MBB6033055.1"/>
    </source>
</evidence>
<dbReference type="PROSITE" id="PS51318">
    <property type="entry name" value="TAT"/>
    <property type="match status" value="1"/>
</dbReference>
<dbReference type="CDD" id="cd03457">
    <property type="entry name" value="intradiol_dioxygenase_like"/>
    <property type="match status" value="1"/>
</dbReference>
<reference evidence="3 4" key="1">
    <citation type="submission" date="2020-08" db="EMBL/GenBank/DDBJ databases">
        <title>Genomic Encyclopedia of Type Strains, Phase IV (KMG-IV): sequencing the most valuable type-strain genomes for metagenomic binning, comparative biology and taxonomic classification.</title>
        <authorList>
            <person name="Goeker M."/>
        </authorList>
    </citation>
    <scope>NUCLEOTIDE SEQUENCE [LARGE SCALE GENOMIC DNA]</scope>
    <source>
        <strain evidence="3 4">YIM 65646</strain>
    </source>
</reference>
<evidence type="ECO:0000256" key="2">
    <source>
        <dbReference type="SAM" id="SignalP"/>
    </source>
</evidence>
<dbReference type="PANTHER" id="PTHR34315:SF1">
    <property type="entry name" value="INTRADIOL RING-CLEAVAGE DIOXYGENASES DOMAIN-CONTAINING PROTEIN-RELATED"/>
    <property type="match status" value="1"/>
</dbReference>
<accession>A0A841FCC9</accession>
<protein>
    <submittedName>
        <fullName evidence="3">Protocatechuate 3,4-dioxygenase beta subunit</fullName>
    </submittedName>
</protein>